<protein>
    <submittedName>
        <fullName evidence="3">Uncharacterized protein</fullName>
    </submittedName>
</protein>
<dbReference type="Proteomes" id="UP001206595">
    <property type="component" value="Unassembled WGS sequence"/>
</dbReference>
<feature type="transmembrane region" description="Helical" evidence="2">
    <location>
        <begin position="210"/>
        <end position="229"/>
    </location>
</feature>
<keyword evidence="2" id="KW-0812">Transmembrane</keyword>
<evidence type="ECO:0000256" key="1">
    <source>
        <dbReference type="SAM" id="MobiDB-lite"/>
    </source>
</evidence>
<keyword evidence="4" id="KW-1185">Reference proteome</keyword>
<gene>
    <name evidence="3" type="ORF">K450DRAFT_258017</name>
</gene>
<feature type="region of interest" description="Disordered" evidence="1">
    <location>
        <begin position="1"/>
        <end position="77"/>
    </location>
</feature>
<keyword evidence="2" id="KW-0472">Membrane</keyword>
<feature type="transmembrane region" description="Helical" evidence="2">
    <location>
        <begin position="290"/>
        <end position="309"/>
    </location>
</feature>
<feature type="compositionally biased region" description="Polar residues" evidence="1">
    <location>
        <begin position="32"/>
        <end position="41"/>
    </location>
</feature>
<evidence type="ECO:0000313" key="3">
    <source>
        <dbReference type="EMBL" id="KAI8576182.1"/>
    </source>
</evidence>
<dbReference type="Gene3D" id="1.20.140.150">
    <property type="match status" value="1"/>
</dbReference>
<dbReference type="EMBL" id="MU620960">
    <property type="protein sequence ID" value="KAI8576182.1"/>
    <property type="molecule type" value="Genomic_DNA"/>
</dbReference>
<dbReference type="GeneID" id="75917106"/>
<sequence>MQRTSSMRVDSVALDVDGPGQIHRLSGDELQRQYSYASTAPSAPEEPRRRSTHPRRSTLMSLNSNKDDKNKLRARKRSKARLAKAEDWIPEWRRFSIKDTFGIIFALAGAILTLMCLTSATSSSMSNVYFARVYKRDGGVGEARFGLRGYCISTQSSSMQCYPSTDFIYIPWDATTSKFLNTTFPTWFEDSITPDQDIDPLATPSPPHDVSITAAMSISVICALIGIICQISRFIRGFRYGDSNYTRGFLLAFATVTSLLSMALSLLMYLNGCQELETEYPHVQTRIGPCLAMIGTAFGCLLLSTILFFDKFLHDDRQLY</sequence>
<organism evidence="3 4">
    <name type="scientific">Umbelopsis ramanniana AG</name>
    <dbReference type="NCBI Taxonomy" id="1314678"/>
    <lineage>
        <taxon>Eukaryota</taxon>
        <taxon>Fungi</taxon>
        <taxon>Fungi incertae sedis</taxon>
        <taxon>Mucoromycota</taxon>
        <taxon>Mucoromycotina</taxon>
        <taxon>Umbelopsidomycetes</taxon>
        <taxon>Umbelopsidales</taxon>
        <taxon>Umbelopsidaceae</taxon>
        <taxon>Umbelopsis</taxon>
    </lineage>
</organism>
<accession>A0AAD5H9N7</accession>
<proteinExistence type="predicted"/>
<reference evidence="3" key="2">
    <citation type="journal article" date="2022" name="Proc. Natl. Acad. Sci. U.S.A.">
        <title>Diploid-dominant life cycles characterize the early evolution of Fungi.</title>
        <authorList>
            <person name="Amses K.R."/>
            <person name="Simmons D.R."/>
            <person name="Longcore J.E."/>
            <person name="Mondo S.J."/>
            <person name="Seto K."/>
            <person name="Jeronimo G.H."/>
            <person name="Bonds A.E."/>
            <person name="Quandt C.A."/>
            <person name="Davis W.J."/>
            <person name="Chang Y."/>
            <person name="Federici B.A."/>
            <person name="Kuo A."/>
            <person name="LaButti K."/>
            <person name="Pangilinan J."/>
            <person name="Andreopoulos W."/>
            <person name="Tritt A."/>
            <person name="Riley R."/>
            <person name="Hundley H."/>
            <person name="Johnson J."/>
            <person name="Lipzen A."/>
            <person name="Barry K."/>
            <person name="Lang B.F."/>
            <person name="Cuomo C.A."/>
            <person name="Buchler N.E."/>
            <person name="Grigoriev I.V."/>
            <person name="Spatafora J.W."/>
            <person name="Stajich J.E."/>
            <person name="James T.Y."/>
        </authorList>
    </citation>
    <scope>NUCLEOTIDE SEQUENCE</scope>
    <source>
        <strain evidence="3">AG</strain>
    </source>
</reference>
<reference evidence="3" key="1">
    <citation type="submission" date="2021-06" db="EMBL/GenBank/DDBJ databases">
        <authorList>
            <consortium name="DOE Joint Genome Institute"/>
            <person name="Mondo S.J."/>
            <person name="Amses K.R."/>
            <person name="Simmons D.R."/>
            <person name="Longcore J.E."/>
            <person name="Seto K."/>
            <person name="Alves G.H."/>
            <person name="Bonds A.E."/>
            <person name="Quandt C.A."/>
            <person name="Davis W.J."/>
            <person name="Chang Y."/>
            <person name="Letcher P.M."/>
            <person name="Powell M.J."/>
            <person name="Kuo A."/>
            <person name="Labutti K."/>
            <person name="Pangilinan J."/>
            <person name="Andreopoulos W."/>
            <person name="Tritt A."/>
            <person name="Riley R."/>
            <person name="Hundley H."/>
            <person name="Johnson J."/>
            <person name="Lipzen A."/>
            <person name="Barry K."/>
            <person name="Berbee M.L."/>
            <person name="Buchler N.E."/>
            <person name="Grigoriev I.V."/>
            <person name="Spatafora J.W."/>
            <person name="Stajich J.E."/>
            <person name="James T.Y."/>
        </authorList>
    </citation>
    <scope>NUCLEOTIDE SEQUENCE</scope>
    <source>
        <strain evidence="3">AG</strain>
    </source>
</reference>
<evidence type="ECO:0000256" key="2">
    <source>
        <dbReference type="SAM" id="Phobius"/>
    </source>
</evidence>
<evidence type="ECO:0000313" key="4">
    <source>
        <dbReference type="Proteomes" id="UP001206595"/>
    </source>
</evidence>
<feature type="transmembrane region" description="Helical" evidence="2">
    <location>
        <begin position="249"/>
        <end position="270"/>
    </location>
</feature>
<comment type="caution">
    <text evidence="3">The sequence shown here is derived from an EMBL/GenBank/DDBJ whole genome shotgun (WGS) entry which is preliminary data.</text>
</comment>
<dbReference type="AlphaFoldDB" id="A0AAD5H9N7"/>
<feature type="transmembrane region" description="Helical" evidence="2">
    <location>
        <begin position="101"/>
        <end position="120"/>
    </location>
</feature>
<name>A0AAD5H9N7_UMBRA</name>
<keyword evidence="2" id="KW-1133">Transmembrane helix</keyword>
<dbReference type="RefSeq" id="XP_051441186.1">
    <property type="nucleotide sequence ID" value="XM_051591763.1"/>
</dbReference>